<keyword evidence="4" id="KW-0964">Secreted</keyword>
<name>A0A3Q3R321_MONAL</name>
<dbReference type="RefSeq" id="XP_020478378.1">
    <property type="nucleotide sequence ID" value="XM_020622722.1"/>
</dbReference>
<evidence type="ECO:0000256" key="8">
    <source>
        <dbReference type="SAM" id="SignalP"/>
    </source>
</evidence>
<dbReference type="Proteomes" id="UP000261600">
    <property type="component" value="Unplaced"/>
</dbReference>
<dbReference type="SUPFAM" id="SSF47266">
    <property type="entry name" value="4-helical cytokines"/>
    <property type="match status" value="1"/>
</dbReference>
<dbReference type="GO" id="GO:0005126">
    <property type="term" value="F:cytokine receptor binding"/>
    <property type="evidence" value="ECO:0007669"/>
    <property type="project" value="InterPro"/>
</dbReference>
<evidence type="ECO:0000256" key="5">
    <source>
        <dbReference type="ARBA" id="ARBA00022729"/>
    </source>
</evidence>
<dbReference type="PANTHER" id="PTHR14356">
    <property type="entry name" value="INTERLEUKIN-15-RELATED"/>
    <property type="match status" value="1"/>
</dbReference>
<dbReference type="Ensembl" id="ENSMALT00000026027.1">
    <property type="protein sequence ID" value="ENSMALP00000025553.1"/>
    <property type="gene ID" value="ENSMALG00000017771.1"/>
</dbReference>
<keyword evidence="3 7" id="KW-0202">Cytokine</keyword>
<reference evidence="9" key="1">
    <citation type="submission" date="2025-05" db="UniProtKB">
        <authorList>
            <consortium name="Ensembl"/>
        </authorList>
    </citation>
    <scope>IDENTIFICATION</scope>
</reference>
<evidence type="ECO:0000256" key="3">
    <source>
        <dbReference type="ARBA" id="ARBA00022514"/>
    </source>
</evidence>
<dbReference type="GO" id="GO:0005615">
    <property type="term" value="C:extracellular space"/>
    <property type="evidence" value="ECO:0007669"/>
    <property type="project" value="UniProtKB-KW"/>
</dbReference>
<keyword evidence="10" id="KW-1185">Reference proteome</keyword>
<dbReference type="AlphaFoldDB" id="A0A3Q3R321"/>
<feature type="signal peptide" evidence="8">
    <location>
        <begin position="1"/>
        <end position="27"/>
    </location>
</feature>
<organism evidence="9 10">
    <name type="scientific">Monopterus albus</name>
    <name type="common">Swamp eel</name>
    <dbReference type="NCBI Taxonomy" id="43700"/>
    <lineage>
        <taxon>Eukaryota</taxon>
        <taxon>Metazoa</taxon>
        <taxon>Chordata</taxon>
        <taxon>Craniata</taxon>
        <taxon>Vertebrata</taxon>
        <taxon>Euteleostomi</taxon>
        <taxon>Actinopterygii</taxon>
        <taxon>Neopterygii</taxon>
        <taxon>Teleostei</taxon>
        <taxon>Neoteleostei</taxon>
        <taxon>Acanthomorphata</taxon>
        <taxon>Anabantaria</taxon>
        <taxon>Synbranchiformes</taxon>
        <taxon>Synbranchidae</taxon>
        <taxon>Monopterus</taxon>
    </lineage>
</organism>
<dbReference type="PRINTS" id="PR01930">
    <property type="entry name" value="INTRLEUKIN15"/>
</dbReference>
<evidence type="ECO:0000256" key="4">
    <source>
        <dbReference type="ARBA" id="ARBA00022525"/>
    </source>
</evidence>
<dbReference type="InterPro" id="IPR009079">
    <property type="entry name" value="4_helix_cytokine-like_core"/>
</dbReference>
<keyword evidence="5 8" id="KW-0732">Signal</keyword>
<proteinExistence type="inferred from homology"/>
<evidence type="ECO:0000256" key="7">
    <source>
        <dbReference type="RuleBase" id="RU003453"/>
    </source>
</evidence>
<dbReference type="Gene3D" id="1.20.1250.70">
    <property type="entry name" value="Interleukin-15/Interleukin-21"/>
    <property type="match status" value="1"/>
</dbReference>
<evidence type="ECO:0000256" key="1">
    <source>
        <dbReference type="ARBA" id="ARBA00004613"/>
    </source>
</evidence>
<dbReference type="Pfam" id="PF02372">
    <property type="entry name" value="IL15"/>
    <property type="match status" value="1"/>
</dbReference>
<evidence type="ECO:0000313" key="10">
    <source>
        <dbReference type="Proteomes" id="UP000261600"/>
    </source>
</evidence>
<dbReference type="GO" id="GO:0006955">
    <property type="term" value="P:immune response"/>
    <property type="evidence" value="ECO:0007669"/>
    <property type="project" value="InterPro"/>
</dbReference>
<dbReference type="Ensembl" id="ENSMALT00000026020.1">
    <property type="protein sequence ID" value="ENSMALP00000025546.1"/>
    <property type="gene ID" value="ENSMALG00000017771.1"/>
</dbReference>
<evidence type="ECO:0000256" key="2">
    <source>
        <dbReference type="ARBA" id="ARBA00006050"/>
    </source>
</evidence>
<dbReference type="InterPro" id="IPR003443">
    <property type="entry name" value="IL-15/IL-21_fam"/>
</dbReference>
<evidence type="ECO:0000256" key="6">
    <source>
        <dbReference type="ARBA" id="ARBA00023157"/>
    </source>
</evidence>
<comment type="similarity">
    <text evidence="2 7">Belongs to the IL-15/IL-21 family.</text>
</comment>
<dbReference type="InterPro" id="IPR020439">
    <property type="entry name" value="IL-15"/>
</dbReference>
<keyword evidence="6" id="KW-1015">Disulfide bond</keyword>
<protein>
    <recommendedName>
        <fullName evidence="7">Interleukin</fullName>
    </recommendedName>
</protein>
<sequence>MMRGGPALTSVYLCFVCLLALKPQPAANPCSRDIRRNLNSYIEKAPELKWLNCSLYTPTTADYQKCPISTLKCFADEIEVLTKEWDIVGENKFYRFGLNRKLKQIFNKTETGCLQCERLKEKDAKHFLEELQTILQFIFNKYCSKRAS</sequence>
<dbReference type="GO" id="GO:0005125">
    <property type="term" value="F:cytokine activity"/>
    <property type="evidence" value="ECO:0007669"/>
    <property type="project" value="UniProtKB-KW"/>
</dbReference>
<evidence type="ECO:0000313" key="9">
    <source>
        <dbReference type="Ensembl" id="ENSMALP00000025546.1"/>
    </source>
</evidence>
<dbReference type="GeneID" id="109973269"/>
<feature type="chain" id="PRO_5044598783" description="Interleukin" evidence="8">
    <location>
        <begin position="28"/>
        <end position="148"/>
    </location>
</feature>
<dbReference type="STRING" id="43700.ENSMALP00000025546"/>
<accession>A0A3Q3R321</accession>
<comment type="subcellular location">
    <subcellularLocation>
        <location evidence="1">Secreted</location>
    </subcellularLocation>
</comment>
<dbReference type="CTD" id="494451"/>
<dbReference type="SMR" id="A0A3Q3R321"/>